<feature type="region of interest" description="Disordered" evidence="2">
    <location>
        <begin position="133"/>
        <end position="158"/>
    </location>
</feature>
<accession>A0A8H4KDX0</accession>
<feature type="region of interest" description="Disordered" evidence="2">
    <location>
        <begin position="179"/>
        <end position="246"/>
    </location>
</feature>
<keyword evidence="1" id="KW-0175">Coiled coil</keyword>
<protein>
    <submittedName>
        <fullName evidence="3">Uncharacterized protein</fullName>
    </submittedName>
</protein>
<dbReference type="EMBL" id="JAADJG010000361">
    <property type="protein sequence ID" value="KAF4448061.1"/>
    <property type="molecule type" value="Genomic_DNA"/>
</dbReference>
<keyword evidence="4" id="KW-1185">Reference proteome</keyword>
<dbReference type="OrthoDB" id="5099597at2759"/>
<comment type="caution">
    <text evidence="3">The sequence shown here is derived from an EMBL/GenBank/DDBJ whole genome shotgun (WGS) entry which is preliminary data.</text>
</comment>
<feature type="coiled-coil region" evidence="1">
    <location>
        <begin position="351"/>
        <end position="378"/>
    </location>
</feature>
<evidence type="ECO:0000313" key="3">
    <source>
        <dbReference type="EMBL" id="KAF4448061.1"/>
    </source>
</evidence>
<organism evidence="3 4">
    <name type="scientific">Fusarium austroafricanum</name>
    <dbReference type="NCBI Taxonomy" id="2364996"/>
    <lineage>
        <taxon>Eukaryota</taxon>
        <taxon>Fungi</taxon>
        <taxon>Dikarya</taxon>
        <taxon>Ascomycota</taxon>
        <taxon>Pezizomycotina</taxon>
        <taxon>Sordariomycetes</taxon>
        <taxon>Hypocreomycetidae</taxon>
        <taxon>Hypocreales</taxon>
        <taxon>Nectriaceae</taxon>
        <taxon>Fusarium</taxon>
        <taxon>Fusarium concolor species complex</taxon>
    </lineage>
</organism>
<reference evidence="3" key="1">
    <citation type="submission" date="2020-01" db="EMBL/GenBank/DDBJ databases">
        <title>Identification and distribution of gene clusters putatively required for synthesis of sphingolipid metabolism inhibitors in phylogenetically diverse species of the filamentous fungus Fusarium.</title>
        <authorList>
            <person name="Kim H.-S."/>
            <person name="Busman M."/>
            <person name="Brown D.W."/>
            <person name="Divon H."/>
            <person name="Uhlig S."/>
            <person name="Proctor R.H."/>
        </authorList>
    </citation>
    <scope>NUCLEOTIDE SEQUENCE</scope>
    <source>
        <strain evidence="3">NRRL 53441</strain>
    </source>
</reference>
<feature type="region of interest" description="Disordered" evidence="2">
    <location>
        <begin position="448"/>
        <end position="470"/>
    </location>
</feature>
<sequence>MVTNTFETSGMDENIWINKANEESKRYFERCFKASGSWPWDWLPRDFQPKAATWSLNTLKQLTLAIESACAPDSNMTVDDLRDFLANKSRERQAQRKNGRPLQFRMHSDCMSARKLLNNSSQARKATIVARTKAHEAYKDHPEIEAEDDDEIPNSFSDHMRRDMRNMSEVGELSDLIGESDDSIIPAPREESLPPGQSPPSTPKRPMMKTWEASVKSASLDDESECHSESEESLCSSSDDDDEGGVQRAESNYLFAINRDKTECEEKIWHSQKELAILNEEIGKRESDKPSINPLEVSQVLRQAIRKRDKEKQVFHQAHYMAAASAAIIEKYGERCSDLHRAVHNKNILKRNDAEKKMLRAEEDLKEMENLTQNESKKHQQACDDIAFLRKCAKLHEETINEEMRKLHVLYTKSSLLWASSRLDDASAIQVEAANYFAMRWATQHDEDKSRVEFGDGSNSKDPGEKVRVV</sequence>
<dbReference type="Proteomes" id="UP000605986">
    <property type="component" value="Unassembled WGS sequence"/>
</dbReference>
<evidence type="ECO:0000256" key="2">
    <source>
        <dbReference type="SAM" id="MobiDB-lite"/>
    </source>
</evidence>
<evidence type="ECO:0000256" key="1">
    <source>
        <dbReference type="SAM" id="Coils"/>
    </source>
</evidence>
<evidence type="ECO:0000313" key="4">
    <source>
        <dbReference type="Proteomes" id="UP000605986"/>
    </source>
</evidence>
<name>A0A8H4KDX0_9HYPO</name>
<feature type="compositionally biased region" description="Basic and acidic residues" evidence="2">
    <location>
        <begin position="133"/>
        <end position="144"/>
    </location>
</feature>
<gene>
    <name evidence="3" type="ORF">F53441_8492</name>
</gene>
<dbReference type="AlphaFoldDB" id="A0A8H4KDX0"/>
<proteinExistence type="predicted"/>